<name>A0A3E2HIG1_SCYLI</name>
<comment type="caution">
    <text evidence="3">The sequence shown here is derived from an EMBL/GenBank/DDBJ whole genome shotgun (WGS) entry which is preliminary data.</text>
</comment>
<dbReference type="InterPro" id="IPR004875">
    <property type="entry name" value="DDE_SF_endonuclease_dom"/>
</dbReference>
<dbReference type="Proteomes" id="UP000258309">
    <property type="component" value="Unassembled WGS sequence"/>
</dbReference>
<organism evidence="3 4">
    <name type="scientific">Scytalidium lignicola</name>
    <name type="common">Hyphomycete</name>
    <dbReference type="NCBI Taxonomy" id="5539"/>
    <lineage>
        <taxon>Eukaryota</taxon>
        <taxon>Fungi</taxon>
        <taxon>Dikarya</taxon>
        <taxon>Ascomycota</taxon>
        <taxon>Pezizomycotina</taxon>
        <taxon>Leotiomycetes</taxon>
        <taxon>Leotiomycetes incertae sedis</taxon>
        <taxon>Scytalidium</taxon>
    </lineage>
</organism>
<keyword evidence="4" id="KW-1185">Reference proteome</keyword>
<evidence type="ECO:0000259" key="2">
    <source>
        <dbReference type="Pfam" id="PF03184"/>
    </source>
</evidence>
<evidence type="ECO:0000256" key="1">
    <source>
        <dbReference type="SAM" id="MobiDB-lite"/>
    </source>
</evidence>
<evidence type="ECO:0000313" key="4">
    <source>
        <dbReference type="Proteomes" id="UP000258309"/>
    </source>
</evidence>
<dbReference type="OrthoDB" id="3439494at2759"/>
<dbReference type="Pfam" id="PF03184">
    <property type="entry name" value="DDE_1"/>
    <property type="match status" value="1"/>
</dbReference>
<protein>
    <recommendedName>
        <fullName evidence="2">DDE-1 domain-containing protein</fullName>
    </recommendedName>
</protein>
<dbReference type="EMBL" id="NCSJ02000039">
    <property type="protein sequence ID" value="RFU33216.1"/>
    <property type="molecule type" value="Genomic_DNA"/>
</dbReference>
<sequence>MAIRRGSKPNLQRGGHNKILTTSQEQAVHRFIKSYLQNSQLPTKEVIFGAICYLWKQHEQSPPSQTWFCRWWKGQPLLHKIKTKLIAQKRVTAQDLEEVNDWFNRYKIALKKYDIHKHNLYNFDESGFRIGCPKGVEVLVPIELTELYSLSPENRRSVTMIETICANGMTPILPVAIVQGKYHMVSCLQFLEHFIQHTHAGSNQPYKLLLMDNQTNHMNPDFTLLARKNNVVPFTFPAHLTHCMQPLDVGVFQPYKHWHNKAVQSATESLDFEYTMASFFSRFARDSKAGMWPVDKEVTFILMRKYVKDETKIMVQYQLREFKPKIMDLLSSPSQRKFDSFTRGSESILDESELTRLERDMAYRRIQDLIAKKPSNRKRLQKGGELTQEQAQAIKQEKERKEA</sequence>
<proteinExistence type="predicted"/>
<dbReference type="STRING" id="5539.A0A3E2HIG1"/>
<feature type="non-terminal residue" evidence="3">
    <location>
        <position position="1"/>
    </location>
</feature>
<dbReference type="AlphaFoldDB" id="A0A3E2HIG1"/>
<feature type="region of interest" description="Disordered" evidence="1">
    <location>
        <begin position="374"/>
        <end position="403"/>
    </location>
</feature>
<feature type="non-terminal residue" evidence="3">
    <location>
        <position position="403"/>
    </location>
</feature>
<feature type="domain" description="DDE-1" evidence="2">
    <location>
        <begin position="188"/>
        <end position="263"/>
    </location>
</feature>
<gene>
    <name evidence="3" type="ORF">B7463_g3121</name>
</gene>
<reference evidence="3 4" key="1">
    <citation type="submission" date="2018-05" db="EMBL/GenBank/DDBJ databases">
        <title>Draft genome sequence of Scytalidium lignicola DSM 105466, a ubiquitous saprotrophic fungus.</title>
        <authorList>
            <person name="Buettner E."/>
            <person name="Gebauer A.M."/>
            <person name="Hofrichter M."/>
            <person name="Liers C."/>
            <person name="Kellner H."/>
        </authorList>
    </citation>
    <scope>NUCLEOTIDE SEQUENCE [LARGE SCALE GENOMIC DNA]</scope>
    <source>
        <strain evidence="3 4">DSM 105466</strain>
    </source>
</reference>
<dbReference type="GO" id="GO:0003676">
    <property type="term" value="F:nucleic acid binding"/>
    <property type="evidence" value="ECO:0007669"/>
    <property type="project" value="InterPro"/>
</dbReference>
<accession>A0A3E2HIG1</accession>
<evidence type="ECO:0000313" key="3">
    <source>
        <dbReference type="EMBL" id="RFU33216.1"/>
    </source>
</evidence>